<keyword evidence="2" id="KW-1185">Reference proteome</keyword>
<reference evidence="1 2" key="1">
    <citation type="submission" date="2023-07" db="EMBL/GenBank/DDBJ databases">
        <title>Genomic Encyclopedia of Type Strains, Phase IV (KMG-IV): sequencing the most valuable type-strain genomes for metagenomic binning, comparative biology and taxonomic classification.</title>
        <authorList>
            <person name="Goeker M."/>
        </authorList>
    </citation>
    <scope>NUCLEOTIDE SEQUENCE [LARGE SCALE GENOMIC DNA]</scope>
    <source>
        <strain evidence="1 2">DSM 18695</strain>
    </source>
</reference>
<proteinExistence type="predicted"/>
<protein>
    <recommendedName>
        <fullName evidence="3">PAS domain-containing protein</fullName>
    </recommendedName>
</protein>
<comment type="caution">
    <text evidence="1">The sequence shown here is derived from an EMBL/GenBank/DDBJ whole genome shotgun (WGS) entry which is preliminary data.</text>
</comment>
<name>A0ABU0IL11_9CAUL</name>
<organism evidence="1 2">
    <name type="scientific">Caulobacter ginsengisoli</name>
    <dbReference type="NCBI Taxonomy" id="400775"/>
    <lineage>
        <taxon>Bacteria</taxon>
        <taxon>Pseudomonadati</taxon>
        <taxon>Pseudomonadota</taxon>
        <taxon>Alphaproteobacteria</taxon>
        <taxon>Caulobacterales</taxon>
        <taxon>Caulobacteraceae</taxon>
        <taxon>Caulobacter</taxon>
    </lineage>
</organism>
<dbReference type="Pfam" id="PF07310">
    <property type="entry name" value="PAS_5"/>
    <property type="match status" value="1"/>
</dbReference>
<evidence type="ECO:0000313" key="2">
    <source>
        <dbReference type="Proteomes" id="UP001228905"/>
    </source>
</evidence>
<dbReference type="RefSeq" id="WP_307345374.1">
    <property type="nucleotide sequence ID" value="NZ_JAUSVS010000001.1"/>
</dbReference>
<sequence>MLHPNTERLAEYWRDQAGPSGLPSRTAINPADFARMLPQVFMLGRTEAGALPFRLVGGFVAELHGRDLRGVNALTLWSPRDQLQIRSVLEQVRRRPQPIVVTAEARTAEGASMSMEVLFAPLSSRTGTADRFIGLYQPLGMIQKLNDEPVKQLVMTGIEGAELGEPKLRLAALDGRVVA</sequence>
<dbReference type="InterPro" id="IPR009922">
    <property type="entry name" value="DUF1457"/>
</dbReference>
<dbReference type="Proteomes" id="UP001228905">
    <property type="component" value="Unassembled WGS sequence"/>
</dbReference>
<dbReference type="EMBL" id="JAUSVS010000001">
    <property type="protein sequence ID" value="MDQ0462695.1"/>
    <property type="molecule type" value="Genomic_DNA"/>
</dbReference>
<gene>
    <name evidence="1" type="ORF">QO010_000443</name>
</gene>
<accession>A0ABU0IL11</accession>
<evidence type="ECO:0008006" key="3">
    <source>
        <dbReference type="Google" id="ProtNLM"/>
    </source>
</evidence>
<dbReference type="PIRSF" id="PIRSF031878">
    <property type="entry name" value="UCP031878"/>
    <property type="match status" value="1"/>
</dbReference>
<evidence type="ECO:0000313" key="1">
    <source>
        <dbReference type="EMBL" id="MDQ0462695.1"/>
    </source>
</evidence>